<accession>L0R9F8</accession>
<name>L0R9F8_9BACT</name>
<dbReference type="HOGENOM" id="CLU_2933839_0_0_7"/>
<evidence type="ECO:0000313" key="1">
    <source>
        <dbReference type="EMBL" id="CCO22221.1"/>
    </source>
</evidence>
<keyword evidence="2" id="KW-1185">Reference proteome</keyword>
<proteinExistence type="predicted"/>
<evidence type="ECO:0000313" key="2">
    <source>
        <dbReference type="Proteomes" id="UP000010808"/>
    </source>
</evidence>
<dbReference type="STRING" id="1121451.DESAM_10240"/>
<dbReference type="KEGG" id="dhy:DESAM_10240"/>
<dbReference type="PATRIC" id="fig|1121451.3.peg.223"/>
<dbReference type="AlphaFoldDB" id="L0R9F8"/>
<dbReference type="EMBL" id="FO203522">
    <property type="protein sequence ID" value="CCO22221.1"/>
    <property type="molecule type" value="Genomic_DNA"/>
</dbReference>
<organism evidence="1 2">
    <name type="scientific">Maridesulfovibrio hydrothermalis AM13 = DSM 14728</name>
    <dbReference type="NCBI Taxonomy" id="1121451"/>
    <lineage>
        <taxon>Bacteria</taxon>
        <taxon>Pseudomonadati</taxon>
        <taxon>Thermodesulfobacteriota</taxon>
        <taxon>Desulfovibrionia</taxon>
        <taxon>Desulfovibrionales</taxon>
        <taxon>Desulfovibrionaceae</taxon>
        <taxon>Maridesulfovibrio</taxon>
    </lineage>
</organism>
<protein>
    <submittedName>
        <fullName evidence="1">Uncharacterized protein</fullName>
    </submittedName>
</protein>
<dbReference type="RefSeq" id="WP_015334831.1">
    <property type="nucleotide sequence ID" value="NC_020055.1"/>
</dbReference>
<sequence>MKVKKYTVLKEFRIHGKGRQEVGTVVEMAEQEARYLLKEGKLEVNKTTANMSKSKETGGK</sequence>
<reference evidence="1 2" key="1">
    <citation type="submission" date="2012-10" db="EMBL/GenBank/DDBJ databases">
        <authorList>
            <person name="Genoscope - CEA"/>
        </authorList>
    </citation>
    <scope>NUCLEOTIDE SEQUENCE [LARGE SCALE GENOMIC DNA]</scope>
    <source>
        <strain evidence="2">AM13 / DSM 14728</strain>
    </source>
</reference>
<dbReference type="Proteomes" id="UP000010808">
    <property type="component" value="Chromosome"/>
</dbReference>
<gene>
    <name evidence="1" type="ORF">DESAM_10240</name>
</gene>